<comment type="similarity">
    <text evidence="1">Belongs to the Izumo family.</text>
</comment>
<evidence type="ECO:0000256" key="1">
    <source>
        <dbReference type="ARBA" id="ARBA00009633"/>
    </source>
</evidence>
<keyword evidence="4" id="KW-1185">Reference proteome</keyword>
<sequence>MALLLCLSLTVALARGCLHCHSNFSDKFNFYRDHVNLKSWWVGDIPVSGSLLTDWSQDTMNELHLAIPAEITREKLDQVANAVYQKMDVLYQGKMYFPGYFPNELRNIFREQVRLIQNAIIESRIDCQRHCGECASVQAVGRGGGGSVGPRRPRGARRGLSCVAGIFQYQTISCSNCTDSHVVCFGYNCESSAQWEMAVQGLLRYINIWHKQNTKTRPHLCNHTLQSLRGFVNNYASLSPSLPDAQDHSSLVSHPEGPSLVSPSFTCLEPPNLANLTLEDASECLMQH</sequence>
<dbReference type="PANTHER" id="PTHR37357">
    <property type="entry name" value="IZUMO SPERM-EGG FUSION PROTEIN 4"/>
    <property type="match status" value="1"/>
</dbReference>
<evidence type="ECO:0000313" key="5">
    <source>
        <dbReference type="RefSeq" id="XP_070478502.1"/>
    </source>
</evidence>
<dbReference type="InterPro" id="IPR029389">
    <property type="entry name" value="IZUMO"/>
</dbReference>
<evidence type="ECO:0000313" key="4">
    <source>
        <dbReference type="Proteomes" id="UP001652662"/>
    </source>
</evidence>
<feature type="chain" id="PRO_5047240586" evidence="3">
    <location>
        <begin position="17"/>
        <end position="288"/>
    </location>
</feature>
<dbReference type="Pfam" id="PF15005">
    <property type="entry name" value="IZUMO"/>
    <property type="match status" value="1"/>
</dbReference>
<dbReference type="RefSeq" id="XP_070478502.1">
    <property type="nucleotide sequence ID" value="XM_070622401.1"/>
</dbReference>
<feature type="signal peptide" evidence="3">
    <location>
        <begin position="1"/>
        <end position="16"/>
    </location>
</feature>
<dbReference type="GeneID" id="103543395"/>
<accession>A0ABM4PMS4</accession>
<reference evidence="5" key="1">
    <citation type="submission" date="2025-08" db="UniProtKB">
        <authorList>
            <consortium name="RefSeq"/>
        </authorList>
    </citation>
    <scope>IDENTIFICATION</scope>
    <source>
        <tissue evidence="5">Blood</tissue>
    </source>
</reference>
<evidence type="ECO:0000256" key="3">
    <source>
        <dbReference type="SAM" id="SignalP"/>
    </source>
</evidence>
<evidence type="ECO:0000256" key="2">
    <source>
        <dbReference type="ARBA" id="ARBA00022729"/>
    </source>
</evidence>
<keyword evidence="2 3" id="KW-0732">Signal</keyword>
<dbReference type="Proteomes" id="UP001652662">
    <property type="component" value="Chromosome 6"/>
</dbReference>
<name>A0ABM4PMS4_EQUPR</name>
<dbReference type="InterPro" id="IPR052868">
    <property type="entry name" value="Izumo_fusion"/>
</dbReference>
<protein>
    <submittedName>
        <fullName evidence="5">Izumo sperm-egg fusion protein 4 isoform X3</fullName>
    </submittedName>
</protein>
<proteinExistence type="inferred from homology"/>
<dbReference type="PANTHER" id="PTHR37357:SF1">
    <property type="entry name" value="IZUMO SPERM-EGG FUSION PROTEIN 4"/>
    <property type="match status" value="1"/>
</dbReference>
<gene>
    <name evidence="5" type="primary">IZUMO4</name>
</gene>
<organism evidence="4 5">
    <name type="scientific">Equus przewalskii</name>
    <name type="common">Przewalski's horse</name>
    <name type="synonym">Equus caballus przewalskii</name>
    <dbReference type="NCBI Taxonomy" id="9798"/>
    <lineage>
        <taxon>Eukaryota</taxon>
        <taxon>Metazoa</taxon>
        <taxon>Chordata</taxon>
        <taxon>Craniata</taxon>
        <taxon>Vertebrata</taxon>
        <taxon>Euteleostomi</taxon>
        <taxon>Mammalia</taxon>
        <taxon>Eutheria</taxon>
        <taxon>Laurasiatheria</taxon>
        <taxon>Perissodactyla</taxon>
        <taxon>Equidae</taxon>
        <taxon>Equus</taxon>
    </lineage>
</organism>